<dbReference type="PRINTS" id="PR00081">
    <property type="entry name" value="GDHRDH"/>
</dbReference>
<dbReference type="RefSeq" id="WP_211851046.1">
    <property type="nucleotide sequence ID" value="NZ_JAAGBB010000003.1"/>
</dbReference>
<accession>A0ABS5ET32</accession>
<proteinExistence type="inferred from homology"/>
<evidence type="ECO:0000256" key="2">
    <source>
        <dbReference type="ARBA" id="ARBA00023002"/>
    </source>
</evidence>
<dbReference type="Gene3D" id="3.40.50.720">
    <property type="entry name" value="NAD(P)-binding Rossmann-like Domain"/>
    <property type="match status" value="1"/>
</dbReference>
<dbReference type="Proteomes" id="UP001196870">
    <property type="component" value="Unassembled WGS sequence"/>
</dbReference>
<organism evidence="3 4">
    <name type="scientific">Plastoroseomonas hellenica</name>
    <dbReference type="NCBI Taxonomy" id="2687306"/>
    <lineage>
        <taxon>Bacteria</taxon>
        <taxon>Pseudomonadati</taxon>
        <taxon>Pseudomonadota</taxon>
        <taxon>Alphaproteobacteria</taxon>
        <taxon>Acetobacterales</taxon>
        <taxon>Acetobacteraceae</taxon>
        <taxon>Plastoroseomonas</taxon>
    </lineage>
</organism>
<gene>
    <name evidence="3" type="ORF">GXW71_03730</name>
</gene>
<dbReference type="InterPro" id="IPR002347">
    <property type="entry name" value="SDR_fam"/>
</dbReference>
<dbReference type="SUPFAM" id="SSF51735">
    <property type="entry name" value="NAD(P)-binding Rossmann-fold domains"/>
    <property type="match status" value="1"/>
</dbReference>
<dbReference type="PROSITE" id="PS00061">
    <property type="entry name" value="ADH_SHORT"/>
    <property type="match status" value="1"/>
</dbReference>
<comment type="similarity">
    <text evidence="1">Belongs to the short-chain dehydrogenases/reductases (SDR) family.</text>
</comment>
<dbReference type="PRINTS" id="PR00080">
    <property type="entry name" value="SDRFAMILY"/>
</dbReference>
<dbReference type="Pfam" id="PF13561">
    <property type="entry name" value="adh_short_C2"/>
    <property type="match status" value="1"/>
</dbReference>
<evidence type="ECO:0000313" key="3">
    <source>
        <dbReference type="EMBL" id="MBR0663460.1"/>
    </source>
</evidence>
<dbReference type="CDD" id="cd05233">
    <property type="entry name" value="SDR_c"/>
    <property type="match status" value="1"/>
</dbReference>
<evidence type="ECO:0000256" key="1">
    <source>
        <dbReference type="ARBA" id="ARBA00006484"/>
    </source>
</evidence>
<protein>
    <submittedName>
        <fullName evidence="3">SDR family oxidoreductase</fullName>
    </submittedName>
</protein>
<keyword evidence="2" id="KW-0560">Oxidoreductase</keyword>
<keyword evidence="4" id="KW-1185">Reference proteome</keyword>
<dbReference type="PANTHER" id="PTHR42760">
    <property type="entry name" value="SHORT-CHAIN DEHYDROGENASES/REDUCTASES FAMILY MEMBER"/>
    <property type="match status" value="1"/>
</dbReference>
<name>A0ABS5ET32_9PROT</name>
<comment type="caution">
    <text evidence="3">The sequence shown here is derived from an EMBL/GenBank/DDBJ whole genome shotgun (WGS) entry which is preliminary data.</text>
</comment>
<reference evidence="4" key="1">
    <citation type="journal article" date="2021" name="Syst. Appl. Microbiol.">
        <title>Roseomonas hellenica sp. nov., isolated from roots of wild-growing Alkanna tinctoria.</title>
        <authorList>
            <person name="Rat A."/>
            <person name="Naranjo H.D."/>
            <person name="Lebbe L."/>
            <person name="Cnockaert M."/>
            <person name="Krigas N."/>
            <person name="Grigoriadou K."/>
            <person name="Maloupa E."/>
            <person name="Willems A."/>
        </authorList>
    </citation>
    <scope>NUCLEOTIDE SEQUENCE [LARGE SCALE GENOMIC DNA]</scope>
    <source>
        <strain evidence="4">LMG 31523</strain>
    </source>
</reference>
<evidence type="ECO:0000313" key="4">
    <source>
        <dbReference type="Proteomes" id="UP001196870"/>
    </source>
</evidence>
<dbReference type="PANTHER" id="PTHR42760:SF133">
    <property type="entry name" value="3-OXOACYL-[ACYL-CARRIER-PROTEIN] REDUCTASE"/>
    <property type="match status" value="1"/>
</dbReference>
<sequence length="257" mass="26616">MSIRYDLKGSTALVTGGASGIGLATVEMLARNGCRVAINHLAGDARGAEQVARLAAEGFDVIAAPGNVGDAVDGPRMVEKAVADLGRLDYLVNNAGTPGTTSMIRPAELERLTEELWSTVLQVNLLGVFRCTKAAAPALRAAKGAVVSVASIAGLDSPGSSMAYGATKAGVISLTKNLARSLAPEVRVNAIAPGAVDSSWMVEWTEERRKASAEKALLKRRCQPEDLAEVMVFLLAGAAMVTGQTVVVDGGLTLESR</sequence>
<dbReference type="EMBL" id="JAAGBB010000003">
    <property type="protein sequence ID" value="MBR0663460.1"/>
    <property type="molecule type" value="Genomic_DNA"/>
</dbReference>
<dbReference type="InterPro" id="IPR020904">
    <property type="entry name" value="Sc_DH/Rdtase_CS"/>
</dbReference>
<dbReference type="InterPro" id="IPR036291">
    <property type="entry name" value="NAD(P)-bd_dom_sf"/>
</dbReference>